<evidence type="ECO:0000256" key="11">
    <source>
        <dbReference type="ARBA" id="ARBA00022989"/>
    </source>
</evidence>
<evidence type="ECO:0000256" key="6">
    <source>
        <dbReference type="ARBA" id="ARBA00022679"/>
    </source>
</evidence>
<dbReference type="GO" id="GO:0005886">
    <property type="term" value="C:plasma membrane"/>
    <property type="evidence" value="ECO:0007669"/>
    <property type="project" value="UniProtKB-SubCell"/>
</dbReference>
<dbReference type="Gene3D" id="1.20.120.620">
    <property type="entry name" value="Backbone structure of the membrane domain of e. Coli histidine kinase receptor kdpd"/>
    <property type="match status" value="1"/>
</dbReference>
<comment type="catalytic activity">
    <reaction evidence="1">
        <text>ATP + protein L-histidine = ADP + protein N-phospho-L-histidine.</text>
        <dbReference type="EC" id="2.7.13.3"/>
    </reaction>
</comment>
<name>A0A1N7GJ57_9NOCA</name>
<dbReference type="InterPro" id="IPR004358">
    <property type="entry name" value="Sig_transdc_His_kin-like_C"/>
</dbReference>
<dbReference type="InterPro" id="IPR005467">
    <property type="entry name" value="His_kinase_dom"/>
</dbReference>
<keyword evidence="9 17" id="KW-0418">Kinase</keyword>
<feature type="domain" description="Histidine kinase" evidence="16">
    <location>
        <begin position="675"/>
        <end position="897"/>
    </location>
</feature>
<evidence type="ECO:0000256" key="10">
    <source>
        <dbReference type="ARBA" id="ARBA00022840"/>
    </source>
</evidence>
<evidence type="ECO:0000256" key="3">
    <source>
        <dbReference type="ARBA" id="ARBA00004236"/>
    </source>
</evidence>
<dbReference type="InterPro" id="IPR006016">
    <property type="entry name" value="UspA"/>
</dbReference>
<dbReference type="SMART" id="SM00387">
    <property type="entry name" value="HATPase_c"/>
    <property type="match status" value="1"/>
</dbReference>
<dbReference type="SMART" id="SM00388">
    <property type="entry name" value="HisKA"/>
    <property type="match status" value="1"/>
</dbReference>
<dbReference type="FunFam" id="3.40.50.300:FF:000483">
    <property type="entry name" value="Sensor histidine kinase KdpD"/>
    <property type="match status" value="1"/>
</dbReference>
<evidence type="ECO:0000259" key="16">
    <source>
        <dbReference type="PROSITE" id="PS50109"/>
    </source>
</evidence>
<dbReference type="InterPro" id="IPR003594">
    <property type="entry name" value="HATPase_dom"/>
</dbReference>
<keyword evidence="11 15" id="KW-1133">Transmembrane helix</keyword>
<dbReference type="InterPro" id="IPR038318">
    <property type="entry name" value="KdpD_sf"/>
</dbReference>
<dbReference type="PANTHER" id="PTHR45569">
    <property type="entry name" value="SENSOR PROTEIN KDPD"/>
    <property type="match status" value="1"/>
</dbReference>
<reference evidence="17 18" key="1">
    <citation type="submission" date="2017-01" db="EMBL/GenBank/DDBJ databases">
        <authorList>
            <person name="Mah S.A."/>
            <person name="Swanson W.J."/>
            <person name="Moy G.W."/>
            <person name="Vacquier V.D."/>
        </authorList>
    </citation>
    <scope>NUCLEOTIDE SEQUENCE [LARGE SCALE GENOMIC DNA]</scope>
    <source>
        <strain evidence="17 18">CPCC 203464</strain>
    </source>
</reference>
<dbReference type="Pfam" id="PF02518">
    <property type="entry name" value="HATPase_c"/>
    <property type="match status" value="1"/>
</dbReference>
<evidence type="ECO:0000256" key="4">
    <source>
        <dbReference type="ARBA" id="ARBA00012438"/>
    </source>
</evidence>
<dbReference type="STRING" id="1344003.SAMN05445060_2846"/>
<protein>
    <recommendedName>
        <fullName evidence="4">histidine kinase</fullName>
        <ecNumber evidence="4">2.7.13.3</ecNumber>
    </recommendedName>
</protein>
<dbReference type="InterPro" id="IPR036097">
    <property type="entry name" value="HisK_dim/P_sf"/>
</dbReference>
<dbReference type="PANTHER" id="PTHR45569:SF1">
    <property type="entry name" value="SENSOR PROTEIN KDPD"/>
    <property type="match status" value="1"/>
</dbReference>
<dbReference type="GO" id="GO:0005737">
    <property type="term" value="C:cytoplasm"/>
    <property type="evidence" value="ECO:0007669"/>
    <property type="project" value="UniProtKB-ARBA"/>
</dbReference>
<dbReference type="Gene3D" id="3.30.565.10">
    <property type="entry name" value="Histidine kinase-like ATPase, C-terminal domain"/>
    <property type="match status" value="1"/>
</dbReference>
<dbReference type="Proteomes" id="UP000186218">
    <property type="component" value="Unassembled WGS sequence"/>
</dbReference>
<dbReference type="Gene3D" id="3.40.50.300">
    <property type="entry name" value="P-loop containing nucleotide triphosphate hydrolases"/>
    <property type="match status" value="1"/>
</dbReference>
<keyword evidence="10" id="KW-0067">ATP-binding</keyword>
<keyword evidence="18" id="KW-1185">Reference proteome</keyword>
<dbReference type="CDD" id="cd00082">
    <property type="entry name" value="HisKA"/>
    <property type="match status" value="1"/>
</dbReference>
<dbReference type="EC" id="2.7.13.3" evidence="4"/>
<evidence type="ECO:0000256" key="14">
    <source>
        <dbReference type="SAM" id="MobiDB-lite"/>
    </source>
</evidence>
<feature type="transmembrane region" description="Helical" evidence="15">
    <location>
        <begin position="410"/>
        <end position="429"/>
    </location>
</feature>
<dbReference type="Pfam" id="PF13493">
    <property type="entry name" value="DUF4118"/>
    <property type="match status" value="1"/>
</dbReference>
<evidence type="ECO:0000313" key="17">
    <source>
        <dbReference type="EMBL" id="SIS12538.1"/>
    </source>
</evidence>
<dbReference type="Gene3D" id="3.40.50.620">
    <property type="entry name" value="HUPs"/>
    <property type="match status" value="1"/>
</dbReference>
<dbReference type="InterPro" id="IPR052023">
    <property type="entry name" value="Histidine_kinase_KdpD"/>
</dbReference>
<dbReference type="GO" id="GO:0000155">
    <property type="term" value="F:phosphorelay sensor kinase activity"/>
    <property type="evidence" value="ECO:0007669"/>
    <property type="project" value="InterPro"/>
</dbReference>
<sequence length="909" mass="96900">MSLTWPAASVVVKGRWAGKDRGVSTTDGRPTSAEPERRGSFRIFLGCAPGVGKTYEMLTDARALIGEGVDTVIGVVESHGRADTAALLSGIEVVPRTVRRHRGVELAEMDLDAVLRRRPALVLVDELAHSNAPGGRHAKRWQDIQEILDAGIDVLSTVNIQHLESLNDVVQQITGTQQQETVPDDVVRAADQIELVDISPEALQQRLRAGKVYPNDRVVGALANYFRRGNITALRELALLWLADRVEESLADYRAAHEITDTWETRERVVVAITGGSESATLMRRASRIASRSSAELVVVHVVRGDGLLDPHGADMVESTAMAGRLGAQVHTVVGDDVAVAMLDFARGMNATQLVIGTSRRTRWQRFVDEGVGARVLRMSGSIDVHMVTHDQGHRDHPLDIRGSRFHRPLSWVFAVVVPVLATAVIALLDRWLGFASETAMFFVVVVVISLLGGVGPAALSAVASGLLLNYFFTDPRYSLTIAQPDNAVTLIVMLIVAIAIAVLVNSAGTRRQEALRATREAELLATFSGAVLSGEELTGLLERVRETYDQRAVSLVRLDGGVGEGGRTTRSVEGQVGEDPPQTTSDAQTSVRVAVQGARPASVYTDRRTAAPESAVRFELLLSGPTLGGRDRRVLTAVATQAASVVERRRLNAEASEARALSETDRLRRALLSAVSHDLRTPLAAVKVAASSLRSTDVSFSPEDTEELLATVEESADHLTALVENLLDSSRLAAGVISPELQPVYVGDVVGHVLAGIASYAGPEIDRVCTRIGPEMVTTDAGLLERALANVVDNAMRHSGAHDVEIETSLSAAPGADAATGTVLITVIDHGVGVDVGDRERLFGAFQRLGDRNESVGVGLGLSVAQGFVEAIDGTIEVGDTPGGGLTVTIEVPRWVPAEQSAGIGVGE</sequence>
<dbReference type="InterPro" id="IPR003852">
    <property type="entry name" value="Sig_transdc_His_kinase_KdpD_N"/>
</dbReference>
<proteinExistence type="predicted"/>
<dbReference type="SUPFAM" id="SSF55874">
    <property type="entry name" value="ATPase domain of HSP90 chaperone/DNA topoisomerase II/histidine kinase"/>
    <property type="match status" value="1"/>
</dbReference>
<dbReference type="InterPro" id="IPR003661">
    <property type="entry name" value="HisK_dim/P_dom"/>
</dbReference>
<dbReference type="AlphaFoldDB" id="A0A1N7GJ57"/>
<dbReference type="Pfam" id="PF00582">
    <property type="entry name" value="Usp"/>
    <property type="match status" value="1"/>
</dbReference>
<keyword evidence="5" id="KW-0597">Phosphoprotein</keyword>
<dbReference type="Gene3D" id="1.10.287.130">
    <property type="match status" value="1"/>
</dbReference>
<dbReference type="SUPFAM" id="SSF47384">
    <property type="entry name" value="Homodimeric domain of signal transducing histidine kinase"/>
    <property type="match status" value="1"/>
</dbReference>
<feature type="region of interest" description="Disordered" evidence="14">
    <location>
        <begin position="565"/>
        <end position="588"/>
    </location>
</feature>
<dbReference type="Pfam" id="PF02702">
    <property type="entry name" value="KdpD"/>
    <property type="match status" value="1"/>
</dbReference>
<dbReference type="EMBL" id="FTNT01000008">
    <property type="protein sequence ID" value="SIS12538.1"/>
    <property type="molecule type" value="Genomic_DNA"/>
</dbReference>
<dbReference type="Pfam" id="PF00512">
    <property type="entry name" value="HisKA"/>
    <property type="match status" value="1"/>
</dbReference>
<feature type="transmembrane region" description="Helical" evidence="15">
    <location>
        <begin position="441"/>
        <end position="468"/>
    </location>
</feature>
<dbReference type="InterPro" id="IPR027417">
    <property type="entry name" value="P-loop_NTPase"/>
</dbReference>
<feature type="transmembrane region" description="Helical" evidence="15">
    <location>
        <begin position="488"/>
        <end position="508"/>
    </location>
</feature>
<evidence type="ECO:0000256" key="7">
    <source>
        <dbReference type="ARBA" id="ARBA00022692"/>
    </source>
</evidence>
<dbReference type="PROSITE" id="PS50109">
    <property type="entry name" value="HIS_KIN"/>
    <property type="match status" value="1"/>
</dbReference>
<dbReference type="SUPFAM" id="SSF52402">
    <property type="entry name" value="Adenine nucleotide alpha hydrolases-like"/>
    <property type="match status" value="1"/>
</dbReference>
<evidence type="ECO:0000256" key="5">
    <source>
        <dbReference type="ARBA" id="ARBA00022553"/>
    </source>
</evidence>
<evidence type="ECO:0000256" key="9">
    <source>
        <dbReference type="ARBA" id="ARBA00022777"/>
    </source>
</evidence>
<evidence type="ECO:0000256" key="2">
    <source>
        <dbReference type="ARBA" id="ARBA00004141"/>
    </source>
</evidence>
<comment type="subcellular location">
    <subcellularLocation>
        <location evidence="3">Cell membrane</location>
    </subcellularLocation>
    <subcellularLocation>
        <location evidence="2">Membrane</location>
        <topology evidence="2">Multi-pass membrane protein</topology>
    </subcellularLocation>
</comment>
<dbReference type="InterPro" id="IPR025201">
    <property type="entry name" value="KdpD_TM"/>
</dbReference>
<accession>A0A1N7GJ57</accession>
<organism evidence="17 18">
    <name type="scientific">Williamsia sterculiae</name>
    <dbReference type="NCBI Taxonomy" id="1344003"/>
    <lineage>
        <taxon>Bacteria</taxon>
        <taxon>Bacillati</taxon>
        <taxon>Actinomycetota</taxon>
        <taxon>Actinomycetes</taxon>
        <taxon>Mycobacteriales</taxon>
        <taxon>Nocardiaceae</taxon>
        <taxon>Williamsia</taxon>
    </lineage>
</organism>
<dbReference type="InterPro" id="IPR014729">
    <property type="entry name" value="Rossmann-like_a/b/a_fold"/>
</dbReference>
<dbReference type="PRINTS" id="PR00344">
    <property type="entry name" value="BCTRLSENSOR"/>
</dbReference>
<evidence type="ECO:0000256" key="1">
    <source>
        <dbReference type="ARBA" id="ARBA00000085"/>
    </source>
</evidence>
<keyword evidence="6" id="KW-0808">Transferase</keyword>
<dbReference type="InterPro" id="IPR036890">
    <property type="entry name" value="HATPase_C_sf"/>
</dbReference>
<evidence type="ECO:0000256" key="8">
    <source>
        <dbReference type="ARBA" id="ARBA00022741"/>
    </source>
</evidence>
<evidence type="ECO:0000256" key="12">
    <source>
        <dbReference type="ARBA" id="ARBA00023012"/>
    </source>
</evidence>
<evidence type="ECO:0000256" key="13">
    <source>
        <dbReference type="ARBA" id="ARBA00023136"/>
    </source>
</evidence>
<evidence type="ECO:0000313" key="18">
    <source>
        <dbReference type="Proteomes" id="UP000186218"/>
    </source>
</evidence>
<gene>
    <name evidence="17" type="ORF">SAMN05445060_2846</name>
</gene>
<dbReference type="GO" id="GO:0005524">
    <property type="term" value="F:ATP binding"/>
    <property type="evidence" value="ECO:0007669"/>
    <property type="project" value="UniProtKB-KW"/>
</dbReference>
<keyword evidence="12" id="KW-0902">Two-component regulatory system</keyword>
<keyword evidence="8" id="KW-0547">Nucleotide-binding</keyword>
<evidence type="ECO:0000256" key="15">
    <source>
        <dbReference type="SAM" id="Phobius"/>
    </source>
</evidence>
<keyword evidence="7 15" id="KW-0812">Transmembrane</keyword>
<keyword evidence="13 15" id="KW-0472">Membrane</keyword>